<dbReference type="SUPFAM" id="SSF50939">
    <property type="entry name" value="Sialidases"/>
    <property type="match status" value="1"/>
</dbReference>
<dbReference type="Pfam" id="PF13088">
    <property type="entry name" value="BNR_2"/>
    <property type="match status" value="1"/>
</dbReference>
<organism evidence="6 7">
    <name type="scientific">Streptomyces coelicolor (strain ATCC BAA-471 / A3(2) / M145)</name>
    <dbReference type="NCBI Taxonomy" id="100226"/>
    <lineage>
        <taxon>Bacteria</taxon>
        <taxon>Bacillati</taxon>
        <taxon>Actinomycetota</taxon>
        <taxon>Actinomycetes</taxon>
        <taxon>Kitasatosporales</taxon>
        <taxon>Streptomycetaceae</taxon>
        <taxon>Streptomyces</taxon>
        <taxon>Streptomyces albidoflavus group</taxon>
    </lineage>
</organism>
<dbReference type="GO" id="GO:0009313">
    <property type="term" value="P:oligosaccharide catabolic process"/>
    <property type="evidence" value="ECO:0000318"/>
    <property type="project" value="GO_Central"/>
</dbReference>
<dbReference type="InterPro" id="IPR011040">
    <property type="entry name" value="Sialidase"/>
</dbReference>
<evidence type="ECO:0000313" key="6">
    <source>
        <dbReference type="EMBL" id="CAB52948.1"/>
    </source>
</evidence>
<feature type="region of interest" description="Disordered" evidence="4">
    <location>
        <begin position="1"/>
        <end position="22"/>
    </location>
</feature>
<dbReference type="EC" id="3.2.1.18" evidence="3"/>
<reference evidence="6 7" key="1">
    <citation type="journal article" date="1996" name="Mol. Microbiol.">
        <title>A set of ordered cosmids and a detailed genetic and physical map for the 8 Mb Streptomyces coelicolor A3(2) chromosome.</title>
        <authorList>
            <person name="Redenbach M."/>
            <person name="Kieser H.M."/>
            <person name="Denapaite D."/>
            <person name="Eichner A."/>
            <person name="Cullum J."/>
            <person name="Kinashi H."/>
            <person name="Hopwood D.A."/>
        </authorList>
    </citation>
    <scope>NUCLEOTIDE SEQUENCE [LARGE SCALE GENOMIC DNA]</scope>
    <source>
        <strain evidence="7">ATCC BAA-471 / A3(2) / M145</strain>
    </source>
</reference>
<comment type="catalytic activity">
    <reaction evidence="1">
        <text>Hydrolysis of alpha-(2-&gt;3)-, alpha-(2-&gt;6)-, alpha-(2-&gt;8)- glycosidic linkages of terminal sialic acid residues in oligosaccharides, glycoproteins, glycolipids, colominic acid and synthetic substrates.</text>
        <dbReference type="EC" id="3.2.1.18"/>
    </reaction>
</comment>
<dbReference type="OrthoDB" id="7294637at2"/>
<dbReference type="eggNOG" id="COG0739">
    <property type="taxonomic scope" value="Bacteria"/>
</dbReference>
<keyword evidence="7" id="KW-1185">Reference proteome</keyword>
<dbReference type="InterPro" id="IPR036278">
    <property type="entry name" value="Sialidase_sf"/>
</dbReference>
<evidence type="ECO:0000259" key="5">
    <source>
        <dbReference type="Pfam" id="PF13088"/>
    </source>
</evidence>
<accession>Q9S1V9</accession>
<reference evidence="6 7" key="2">
    <citation type="journal article" date="2002" name="Nature">
        <title>Complete genome sequence of the model actinomycete Streptomyces coelicolor A3(2).</title>
        <authorList>
            <person name="Bentley S.D."/>
            <person name="Chater K.F."/>
            <person name="Cerdeno-Tarraga A.M."/>
            <person name="Challis G.L."/>
            <person name="Thomson N.R."/>
            <person name="James K.D."/>
            <person name="Harris D.E."/>
            <person name="Quail M.A."/>
            <person name="Kieser H."/>
            <person name="Harper D."/>
            <person name="Bateman A."/>
            <person name="Brown S."/>
            <person name="Chandra G."/>
            <person name="Chen C.W."/>
            <person name="Collins M."/>
            <person name="Cronin A."/>
            <person name="Fraser A."/>
            <person name="Goble A."/>
            <person name="Hidalgo J."/>
            <person name="Hornsby T."/>
            <person name="Howarth S."/>
            <person name="Huang C.H."/>
            <person name="Kieser T."/>
            <person name="Larke L."/>
            <person name="Murphy L."/>
            <person name="Oliver K."/>
            <person name="O'Neil S."/>
            <person name="Rabbinowitsch E."/>
            <person name="Rajandream M.A."/>
            <person name="Rutherford K."/>
            <person name="Rutter S."/>
            <person name="Seeger K."/>
            <person name="Saunders D."/>
            <person name="Sharp S."/>
            <person name="Squares R."/>
            <person name="Squares S."/>
            <person name="Taylor K."/>
            <person name="Warren T."/>
            <person name="Wietzorrek A."/>
            <person name="Woodward J."/>
            <person name="Barrell B.G."/>
            <person name="Parkhill J."/>
            <person name="Hopwood D.A."/>
        </authorList>
    </citation>
    <scope>NUCLEOTIDE SEQUENCE [LARGE SCALE GENOMIC DNA]</scope>
    <source>
        <strain evidence="7">ATCC BAA-471 / A3(2) / M145</strain>
    </source>
</reference>
<evidence type="ECO:0000256" key="3">
    <source>
        <dbReference type="ARBA" id="ARBA00012733"/>
    </source>
</evidence>
<evidence type="ECO:0000256" key="2">
    <source>
        <dbReference type="ARBA" id="ARBA00009348"/>
    </source>
</evidence>
<feature type="domain" description="Sialidase" evidence="5">
    <location>
        <begin position="89"/>
        <end position="391"/>
    </location>
</feature>
<dbReference type="GO" id="GO:0016020">
    <property type="term" value="C:membrane"/>
    <property type="evidence" value="ECO:0000318"/>
    <property type="project" value="GO_Central"/>
</dbReference>
<dbReference type="PANTHER" id="PTHR10628:SF30">
    <property type="entry name" value="EXO-ALPHA-SIALIDASE"/>
    <property type="match status" value="1"/>
</dbReference>
<dbReference type="Gene3D" id="2.120.10.70">
    <property type="entry name" value="Fucose-specific lectin"/>
    <property type="match status" value="2"/>
</dbReference>
<dbReference type="InterPro" id="IPR026856">
    <property type="entry name" value="Sialidase_fam"/>
</dbReference>
<protein>
    <recommendedName>
        <fullName evidence="3">exo-alpha-sialidase</fullName>
        <ecNumber evidence="3">3.2.1.18</ecNumber>
    </recommendedName>
</protein>
<dbReference type="HOGENOM" id="CLU_371685_0_0_11"/>
<dbReference type="SUPFAM" id="SSF89372">
    <property type="entry name" value="Fucose-specific lectin"/>
    <property type="match status" value="1"/>
</dbReference>
<gene>
    <name evidence="6" type="ordered locus">SCO0033</name>
    <name evidence="6" type="ORF">SCJ4.14c</name>
</gene>
<dbReference type="CDD" id="cd15482">
    <property type="entry name" value="Sialidase_non-viral"/>
    <property type="match status" value="1"/>
</dbReference>
<dbReference type="STRING" id="100226.gene:17757626"/>
<dbReference type="GO" id="GO:0005737">
    <property type="term" value="C:cytoplasm"/>
    <property type="evidence" value="ECO:0000318"/>
    <property type="project" value="GO_Central"/>
</dbReference>
<sequence>MGAVGMTARPGPPRRVRRSSGGRRAASLTTVVAAVWAVLSALLLPAGVAAAAPVTRSQTTVFTEGEREAGATASYVCFRAPAVVKAADGTLLAFAEGRIGSCSDTASIDIVVKRYVNGAWSALQVVARHSAGHIYHNVTPVVDAASGRVVVLYTENYDHIHRIASEDDGLHWTAADDISADVWSTAWGALYAGQMATGPASAIQLTHGRHAGRLVAGMTVRVAPGAAPANLGGALIYSDDGGLTWRLGASSLGAEPAVGAQELSLFERGDGSLFVTARNEEGDSGTRDRAVYAVSGDQGLSFTSDFALLPDMDLPGTGIQASTLALREKNRDGYDRALFAAPVGPNREDLTIRSSFDGGLTWQDAADGALVKDGYSAYSSMTVLGGGTFGILYEAGTTKQYQDIRFATFTEADLDLPAGAGSLTLNQNTGALATTSPEQLHLFAPTPAGDLGHWFEEDDGTLKRGTWGTGIAGKTVAFNDAVQQHVLARGTDGSLIHRFWSTTGLSSQTWLAAGTVAGAPTGFVASGQQHAWVRMTDGRLLHTWWDAGTASLKQQAWAAAGTLAGDPVAVRYGEQQHVWATGTDGRLHHWWWTKGPGIRHELWPGSARGAATALVQKGQLHVYAADPENRLTHWWWDSTDQVVKGQVLSTPTALAGPPISFVHGGQQHVFARITGNTLAHWWWDPTTGNNYAVWPGPISSDPVAQVVGDTQHVYGAASDGTLSHWWWNSAEGTKRETWGGSIATTSAW</sequence>
<name>Q9S1V9_STRCO</name>
<dbReference type="KEGG" id="sco:SCO0033"/>
<dbReference type="InParanoid" id="Q9S1V9"/>
<dbReference type="GO" id="GO:0004308">
    <property type="term" value="F:exo-alpha-sialidase activity"/>
    <property type="evidence" value="ECO:0000318"/>
    <property type="project" value="GO_Central"/>
</dbReference>
<feature type="compositionally biased region" description="Basic residues" evidence="4">
    <location>
        <begin position="12"/>
        <end position="21"/>
    </location>
</feature>
<dbReference type="EMBL" id="AL645882">
    <property type="protein sequence ID" value="CAB52948.1"/>
    <property type="molecule type" value="Genomic_DNA"/>
</dbReference>
<proteinExistence type="inferred from homology"/>
<evidence type="ECO:0000256" key="1">
    <source>
        <dbReference type="ARBA" id="ARBA00000427"/>
    </source>
</evidence>
<dbReference type="PIR" id="T37097">
    <property type="entry name" value="T37097"/>
</dbReference>
<evidence type="ECO:0000256" key="4">
    <source>
        <dbReference type="SAM" id="MobiDB-lite"/>
    </source>
</evidence>
<dbReference type="EMBL" id="AL939104">
    <property type="protein sequence ID" value="CAB52948.1"/>
    <property type="molecule type" value="Genomic_DNA"/>
</dbReference>
<dbReference type="InterPro" id="IPR007132">
    <property type="entry name" value="DUF346"/>
</dbReference>
<dbReference type="PATRIC" id="fig|100226.15.peg.27"/>
<dbReference type="eggNOG" id="COG4409">
    <property type="taxonomic scope" value="Bacteria"/>
</dbReference>
<dbReference type="Proteomes" id="UP000001973">
    <property type="component" value="Chromosome"/>
</dbReference>
<comment type="similarity">
    <text evidence="2">Belongs to the glycosyl hydrolase 33 family.</text>
</comment>
<dbReference type="PANTHER" id="PTHR10628">
    <property type="entry name" value="SIALIDASE"/>
    <property type="match status" value="1"/>
</dbReference>
<dbReference type="FunFam" id="2.120.10.10:FF:000017">
    <property type="entry name" value="Exo-alpha-sialidase"/>
    <property type="match status" value="1"/>
</dbReference>
<dbReference type="Pfam" id="PF03984">
    <property type="entry name" value="DUF346"/>
    <property type="match status" value="7"/>
</dbReference>
<dbReference type="GO" id="GO:0006689">
    <property type="term" value="P:ganglioside catabolic process"/>
    <property type="evidence" value="ECO:0000318"/>
    <property type="project" value="GO_Central"/>
</dbReference>
<dbReference type="PaxDb" id="100226-SCO0033"/>
<evidence type="ECO:0000313" key="7">
    <source>
        <dbReference type="Proteomes" id="UP000001973"/>
    </source>
</evidence>
<dbReference type="AlphaFoldDB" id="Q9S1V9"/>
<dbReference type="CAZy" id="GH33">
    <property type="family name" value="Glycoside Hydrolase Family 33"/>
</dbReference>
<dbReference type="Gene3D" id="2.120.10.10">
    <property type="match status" value="1"/>
</dbReference>